<dbReference type="InterPro" id="IPR016163">
    <property type="entry name" value="Ald_DH_C"/>
</dbReference>
<feature type="domain" description="Aldehyde dehydrogenase" evidence="3">
    <location>
        <begin position="10"/>
        <end position="467"/>
    </location>
</feature>
<dbReference type="Gene3D" id="3.40.309.10">
    <property type="entry name" value="Aldehyde Dehydrogenase, Chain A, domain 2"/>
    <property type="match status" value="1"/>
</dbReference>
<comment type="similarity">
    <text evidence="1">Belongs to the aldehyde dehydrogenase family.</text>
</comment>
<dbReference type="InterPro" id="IPR016162">
    <property type="entry name" value="Ald_DH_N"/>
</dbReference>
<comment type="caution">
    <text evidence="4">The sequence shown here is derived from an EMBL/GenBank/DDBJ whole genome shotgun (WGS) entry which is preliminary data.</text>
</comment>
<dbReference type="PATRIC" id="fig|1706437.3.peg.1252"/>
<accession>A0A150IY81</accession>
<protein>
    <submittedName>
        <fullName evidence="4">Lactaldehyde dehydrogenase</fullName>
        <ecNumber evidence="4">1.2.1.22</ecNumber>
    </submittedName>
</protein>
<dbReference type="Pfam" id="PF00171">
    <property type="entry name" value="Aldedh"/>
    <property type="match status" value="1"/>
</dbReference>
<proteinExistence type="inferred from homology"/>
<name>A0A150IK41_9EURY</name>
<evidence type="ECO:0000313" key="8">
    <source>
        <dbReference type="Proteomes" id="UP000092401"/>
    </source>
</evidence>
<evidence type="ECO:0000259" key="3">
    <source>
        <dbReference type="Pfam" id="PF00171"/>
    </source>
</evidence>
<dbReference type="PATRIC" id="fig|1706438.3.peg.1257"/>
<evidence type="ECO:0000256" key="1">
    <source>
        <dbReference type="ARBA" id="ARBA00009986"/>
    </source>
</evidence>
<dbReference type="Proteomes" id="UP000091929">
    <property type="component" value="Unassembled WGS sequence"/>
</dbReference>
<evidence type="ECO:0000313" key="7">
    <source>
        <dbReference type="Proteomes" id="UP000091929"/>
    </source>
</evidence>
<dbReference type="AlphaFoldDB" id="A0A150IK41"/>
<dbReference type="CDD" id="cd07149">
    <property type="entry name" value="ALDH_y4uC"/>
    <property type="match status" value="1"/>
</dbReference>
<dbReference type="GO" id="GO:0008911">
    <property type="term" value="F:lactaldehyde dehydrogenase (NAD+) activity"/>
    <property type="evidence" value="ECO:0007669"/>
    <property type="project" value="UniProtKB-EC"/>
</dbReference>
<gene>
    <name evidence="4" type="ORF">APG10_01016</name>
    <name evidence="5" type="ORF">APG11_01242</name>
    <name evidence="6" type="ORF">APG12_01247</name>
</gene>
<dbReference type="EC" id="1.2.1.22" evidence="4"/>
<evidence type="ECO:0000313" key="5">
    <source>
        <dbReference type="EMBL" id="KYC47337.1"/>
    </source>
</evidence>
<dbReference type="PATRIC" id="fig|1706436.3.peg.1030"/>
<reference evidence="7 8" key="1">
    <citation type="journal article" date="2016" name="ISME J.">
        <title>Chasing the elusive Euryarchaeota class WSA2: genomes reveal a uniquely fastidious methyl-reducing methanogen.</title>
        <authorList>
            <person name="Nobu M.K."/>
            <person name="Narihiro T."/>
            <person name="Kuroda K."/>
            <person name="Mei R."/>
            <person name="Liu W.T."/>
        </authorList>
    </citation>
    <scope>NUCLEOTIDE SEQUENCE [LARGE SCALE GENOMIC DNA]</scope>
    <source>
        <strain evidence="4">B03fssc0709_Meth_Bin005</strain>
        <strain evidence="5">B15fssc0709_Meth_Bin003</strain>
        <strain evidence="6">BMIXfssc0709_Meth_Bin006</strain>
    </source>
</reference>
<sequence length="471" mass="51500">MKKILIGGNWIDTNNYIDVINPYTGKAIDAVSKASSDHLKEAIESAVRGSKIMKGLSRHRRYEILSKTAELMMKRKDEIAMTMALESGKPLAYSKGEVSRAHETIVLSAEEAKRLGGEVIPFDAAPTSSDKYCFYIRVPVGIVLSITPFNFPLNLVCHKIGPAIAAGNSVIHKPASKTPLTSLLLGEILLEAGLPKDALNIVICSAEDAENYLVKSPLIRKISFTGSKVIGERIASNAGLKKLSMELGSNSGVIIDENTDVDKAVSAVKVGAFGYSGQVCIHCQRAYIHESIYEEFKKKIVSAANNLVIGDPTEMTTDIGPMIDEKELLRVKSWIDEAKSQGAKVLCGGERDGFVFKPTVIENVTEEMKVVKDETFGPTLSLIPFRDFKEAVSKLNNSIYGLQAGVFTENVRNAYYAIDNLDVGGVMINDVPTFRIDMMPYGGLKSSGYGREGPKYAVEEMTEIKCVRFHI</sequence>
<accession>A0A150IK41</accession>
<dbReference type="PANTHER" id="PTHR42991:SF1">
    <property type="entry name" value="ALDEHYDE DEHYDROGENASE"/>
    <property type="match status" value="1"/>
</dbReference>
<dbReference type="FunFam" id="3.40.605.10:FF:000063">
    <property type="entry name" value="Succinate-semialdehyde dehydrogenase, mitochondrial"/>
    <property type="match status" value="1"/>
</dbReference>
<evidence type="ECO:0000313" key="4">
    <source>
        <dbReference type="EMBL" id="KYC45262.1"/>
    </source>
</evidence>
<dbReference type="EMBL" id="LNJC01000026">
    <property type="protein sequence ID" value="KYC49788.1"/>
    <property type="molecule type" value="Genomic_DNA"/>
</dbReference>
<evidence type="ECO:0000313" key="6">
    <source>
        <dbReference type="EMBL" id="KYC49788.1"/>
    </source>
</evidence>
<dbReference type="InterPro" id="IPR015590">
    <property type="entry name" value="Aldehyde_DH_dom"/>
</dbReference>
<dbReference type="Gene3D" id="3.40.605.10">
    <property type="entry name" value="Aldehyde Dehydrogenase, Chain A, domain 1"/>
    <property type="match status" value="1"/>
</dbReference>
<dbReference type="Proteomes" id="UP000092401">
    <property type="component" value="Unassembled WGS sequence"/>
</dbReference>
<dbReference type="InterPro" id="IPR016161">
    <property type="entry name" value="Ald_DH/histidinol_DH"/>
</dbReference>
<dbReference type="InterPro" id="IPR051020">
    <property type="entry name" value="ALDH-related_metabolic_enz"/>
</dbReference>
<dbReference type="EMBL" id="LNGF01000026">
    <property type="protein sequence ID" value="KYC47337.1"/>
    <property type="molecule type" value="Genomic_DNA"/>
</dbReference>
<evidence type="ECO:0000256" key="2">
    <source>
        <dbReference type="ARBA" id="ARBA00023002"/>
    </source>
</evidence>
<accession>A0A150IQR9</accession>
<keyword evidence="2 4" id="KW-0560">Oxidoreductase</keyword>
<organism evidence="4 8">
    <name type="scientific">Candidatus Methanofastidiosum methylothiophilum</name>
    <dbReference type="NCBI Taxonomy" id="1705564"/>
    <lineage>
        <taxon>Archaea</taxon>
        <taxon>Methanobacteriati</taxon>
        <taxon>Methanobacteriota</taxon>
        <taxon>Stenosarchaea group</taxon>
        <taxon>Candidatus Methanofastidiosia</taxon>
        <taxon>Candidatus Methanofastidiosales</taxon>
        <taxon>Candidatus Methanofastidiosaceae</taxon>
        <taxon>Candidatus Methanofastidiosum</taxon>
    </lineage>
</organism>
<dbReference type="EMBL" id="LNGE01000024">
    <property type="protein sequence ID" value="KYC45262.1"/>
    <property type="molecule type" value="Genomic_DNA"/>
</dbReference>
<dbReference type="SUPFAM" id="SSF53720">
    <property type="entry name" value="ALDH-like"/>
    <property type="match status" value="1"/>
</dbReference>
<dbReference type="PANTHER" id="PTHR42991">
    <property type="entry name" value="ALDEHYDE DEHYDROGENASE"/>
    <property type="match status" value="1"/>
</dbReference>
<dbReference type="Proteomes" id="UP000092403">
    <property type="component" value="Unassembled WGS sequence"/>
</dbReference>